<evidence type="ECO:0000313" key="2">
    <source>
        <dbReference type="EMBL" id="MBP0461717.1"/>
    </source>
</evidence>
<feature type="region of interest" description="Disordered" evidence="1">
    <location>
        <begin position="26"/>
        <end position="112"/>
    </location>
</feature>
<dbReference type="Proteomes" id="UP000670475">
    <property type="component" value="Unassembled WGS sequence"/>
</dbReference>
<feature type="non-terminal residue" evidence="2">
    <location>
        <position position="112"/>
    </location>
</feature>
<protein>
    <submittedName>
        <fullName evidence="2">Uncharacterized protein</fullName>
    </submittedName>
</protein>
<accession>A0A940MIJ8</accession>
<organism evidence="2 3">
    <name type="scientific">Streptomyces montanisoli</name>
    <dbReference type="NCBI Taxonomy" id="2798581"/>
    <lineage>
        <taxon>Bacteria</taxon>
        <taxon>Bacillati</taxon>
        <taxon>Actinomycetota</taxon>
        <taxon>Actinomycetes</taxon>
        <taxon>Kitasatosporales</taxon>
        <taxon>Streptomycetaceae</taxon>
        <taxon>Streptomyces</taxon>
    </lineage>
</organism>
<dbReference type="EMBL" id="JAGIQL010000223">
    <property type="protein sequence ID" value="MBP0461717.1"/>
    <property type="molecule type" value="Genomic_DNA"/>
</dbReference>
<evidence type="ECO:0000313" key="3">
    <source>
        <dbReference type="Proteomes" id="UP000670475"/>
    </source>
</evidence>
<feature type="compositionally biased region" description="Pro residues" evidence="1">
    <location>
        <begin position="95"/>
        <end position="112"/>
    </location>
</feature>
<dbReference type="AlphaFoldDB" id="A0A940MIJ8"/>
<gene>
    <name evidence="2" type="ORF">JFN87_30305</name>
</gene>
<proteinExistence type="predicted"/>
<name>A0A940MIJ8_9ACTN</name>
<keyword evidence="3" id="KW-1185">Reference proteome</keyword>
<feature type="compositionally biased region" description="Low complexity" evidence="1">
    <location>
        <begin position="34"/>
        <end position="66"/>
    </location>
</feature>
<sequence>MTVNGRFCRACGTPRVPGGGAGCSCAPYTEHEASASTEASAASEATASTEATGAPEATAAPEASGAEDFHPLHIRPYVTLDEHERPDAAPRTAGPLPPLARVLPPPPGPMPP</sequence>
<evidence type="ECO:0000256" key="1">
    <source>
        <dbReference type="SAM" id="MobiDB-lite"/>
    </source>
</evidence>
<comment type="caution">
    <text evidence="2">The sequence shown here is derived from an EMBL/GenBank/DDBJ whole genome shotgun (WGS) entry which is preliminary data.</text>
</comment>
<reference evidence="2" key="1">
    <citation type="submission" date="2021-03" db="EMBL/GenBank/DDBJ databases">
        <title>Whole genome sequence of Streptomyces bomunensis MMS17-BM035.</title>
        <authorList>
            <person name="Lee J.H."/>
        </authorList>
    </citation>
    <scope>NUCLEOTIDE SEQUENCE</scope>
    <source>
        <strain evidence="2">MMS17-BM035</strain>
    </source>
</reference>